<comment type="similarity">
    <text evidence="6">Belongs to the PINc/VapC protein family.</text>
</comment>
<organism evidence="8 9">
    <name type="scientific">Ornithinibacter aureus</name>
    <dbReference type="NCBI Taxonomy" id="622664"/>
    <lineage>
        <taxon>Bacteria</taxon>
        <taxon>Bacillati</taxon>
        <taxon>Actinomycetota</taxon>
        <taxon>Actinomycetes</taxon>
        <taxon>Micrococcales</taxon>
        <taxon>Intrasporangiaceae</taxon>
        <taxon>Ornithinibacter</taxon>
    </lineage>
</organism>
<protein>
    <recommendedName>
        <fullName evidence="6">Ribonuclease VapC</fullName>
        <shortName evidence="6">RNase VapC</shortName>
        <ecNumber evidence="6">3.1.-.-</ecNumber>
    </recommendedName>
    <alternativeName>
        <fullName evidence="6">Toxin VapC</fullName>
    </alternativeName>
</protein>
<accession>A0ABP8K4Z8</accession>
<dbReference type="NCBIfam" id="TIGR00028">
    <property type="entry name" value="Mtu_PIN_fam"/>
    <property type="match status" value="1"/>
</dbReference>
<keyword evidence="6" id="KW-0800">Toxin</keyword>
<feature type="binding site" evidence="6">
    <location>
        <position position="5"/>
    </location>
    <ligand>
        <name>Mg(2+)</name>
        <dbReference type="ChEBI" id="CHEBI:18420"/>
    </ligand>
</feature>
<dbReference type="RefSeq" id="WP_159901313.1">
    <property type="nucleotide sequence ID" value="NZ_BAABFX010000039.1"/>
</dbReference>
<evidence type="ECO:0000313" key="9">
    <source>
        <dbReference type="Proteomes" id="UP001500390"/>
    </source>
</evidence>
<feature type="binding site" evidence="6">
    <location>
        <position position="107"/>
    </location>
    <ligand>
        <name>Mg(2+)</name>
        <dbReference type="ChEBI" id="CHEBI:18420"/>
    </ligand>
</feature>
<dbReference type="InterPro" id="IPR029060">
    <property type="entry name" value="PIN-like_dom_sf"/>
</dbReference>
<dbReference type="SUPFAM" id="SSF88723">
    <property type="entry name" value="PIN domain-like"/>
    <property type="match status" value="1"/>
</dbReference>
<keyword evidence="2 6" id="KW-0540">Nuclease</keyword>
<keyword evidence="4 6" id="KW-0378">Hydrolase</keyword>
<proteinExistence type="inferred from homology"/>
<dbReference type="EMBL" id="BAABFX010000039">
    <property type="protein sequence ID" value="GAA4400614.1"/>
    <property type="molecule type" value="Genomic_DNA"/>
</dbReference>
<evidence type="ECO:0000256" key="1">
    <source>
        <dbReference type="ARBA" id="ARBA00022649"/>
    </source>
</evidence>
<dbReference type="Proteomes" id="UP001500390">
    <property type="component" value="Unassembled WGS sequence"/>
</dbReference>
<evidence type="ECO:0000259" key="7">
    <source>
        <dbReference type="Pfam" id="PF01850"/>
    </source>
</evidence>
<name>A0ABP8K4Z8_9MICO</name>
<dbReference type="InterPro" id="IPR006226">
    <property type="entry name" value="Mtu_PIN"/>
</dbReference>
<dbReference type="EC" id="3.1.-.-" evidence="6"/>
<dbReference type="Pfam" id="PF01850">
    <property type="entry name" value="PIN"/>
    <property type="match status" value="1"/>
</dbReference>
<keyword evidence="1 6" id="KW-1277">Toxin-antitoxin system</keyword>
<feature type="domain" description="PIN" evidence="7">
    <location>
        <begin position="2"/>
        <end position="132"/>
    </location>
</feature>
<dbReference type="InterPro" id="IPR002716">
    <property type="entry name" value="PIN_dom"/>
</dbReference>
<evidence type="ECO:0000256" key="4">
    <source>
        <dbReference type="ARBA" id="ARBA00022801"/>
    </source>
</evidence>
<keyword evidence="9" id="KW-1185">Reference proteome</keyword>
<evidence type="ECO:0000256" key="2">
    <source>
        <dbReference type="ARBA" id="ARBA00022722"/>
    </source>
</evidence>
<reference evidence="9" key="1">
    <citation type="journal article" date="2019" name="Int. J. Syst. Evol. Microbiol.">
        <title>The Global Catalogue of Microorganisms (GCM) 10K type strain sequencing project: providing services to taxonomists for standard genome sequencing and annotation.</title>
        <authorList>
            <consortium name="The Broad Institute Genomics Platform"/>
            <consortium name="The Broad Institute Genome Sequencing Center for Infectious Disease"/>
            <person name="Wu L."/>
            <person name="Ma J."/>
        </authorList>
    </citation>
    <scope>NUCLEOTIDE SEQUENCE [LARGE SCALE GENOMIC DNA]</scope>
    <source>
        <strain evidence="9">JCM 17738</strain>
    </source>
</reference>
<evidence type="ECO:0000313" key="8">
    <source>
        <dbReference type="EMBL" id="GAA4400614.1"/>
    </source>
</evidence>
<dbReference type="InterPro" id="IPR022907">
    <property type="entry name" value="VapC_family"/>
</dbReference>
<comment type="function">
    <text evidence="6">Toxic component of a toxin-antitoxin (TA) system. An RNase.</text>
</comment>
<keyword evidence="3 6" id="KW-0479">Metal-binding</keyword>
<evidence type="ECO:0000256" key="6">
    <source>
        <dbReference type="HAMAP-Rule" id="MF_00265"/>
    </source>
</evidence>
<evidence type="ECO:0000256" key="5">
    <source>
        <dbReference type="ARBA" id="ARBA00022842"/>
    </source>
</evidence>
<gene>
    <name evidence="6" type="primary">vapC</name>
    <name evidence="8" type="ORF">GCM10023153_28270</name>
</gene>
<sequence>MIVPDVNVLINAARAGAPDHDLARRTMVDILTGKEPVGLLDETLAATIRILTNPRLGTVQSMADAVSFCDRVRSGPAALRLLPPESAWTTFTASVIDVDLRANDVPDAWLAAVATSANATLVTFDRGFRRFPGLSLHLLGDDTGPRG</sequence>
<dbReference type="Gene3D" id="3.40.50.1010">
    <property type="entry name" value="5'-nuclease"/>
    <property type="match status" value="1"/>
</dbReference>
<evidence type="ECO:0000256" key="3">
    <source>
        <dbReference type="ARBA" id="ARBA00022723"/>
    </source>
</evidence>
<comment type="caution">
    <text evidence="8">The sequence shown here is derived from an EMBL/GenBank/DDBJ whole genome shotgun (WGS) entry which is preliminary data.</text>
</comment>
<dbReference type="HAMAP" id="MF_00265">
    <property type="entry name" value="VapC_Nob1"/>
    <property type="match status" value="1"/>
</dbReference>
<comment type="cofactor">
    <cofactor evidence="6">
        <name>Mg(2+)</name>
        <dbReference type="ChEBI" id="CHEBI:18420"/>
    </cofactor>
</comment>
<keyword evidence="5 6" id="KW-0460">Magnesium</keyword>